<proteinExistence type="inferred from homology"/>
<dbReference type="CDD" id="cd17254">
    <property type="entry name" value="RMtype1_S_FclI-TRD1-CR1_like"/>
    <property type="match status" value="1"/>
</dbReference>
<dbReference type="InterPro" id="IPR044946">
    <property type="entry name" value="Restrct_endonuc_typeI_TRD_sf"/>
</dbReference>
<dbReference type="KEGG" id="parb:CJU94_40600"/>
<accession>A0A248VZL9</accession>
<evidence type="ECO:0000256" key="2">
    <source>
        <dbReference type="ARBA" id="ARBA00022747"/>
    </source>
</evidence>
<dbReference type="PANTHER" id="PTHR43140:SF1">
    <property type="entry name" value="TYPE I RESTRICTION ENZYME ECOKI SPECIFICITY SUBUNIT"/>
    <property type="match status" value="1"/>
</dbReference>
<keyword evidence="3" id="KW-0238">DNA-binding</keyword>
<dbReference type="GO" id="GO:0009307">
    <property type="term" value="P:DNA restriction-modification system"/>
    <property type="evidence" value="ECO:0007669"/>
    <property type="project" value="UniProtKB-KW"/>
</dbReference>
<dbReference type="SUPFAM" id="SSF116734">
    <property type="entry name" value="DNA methylase specificity domain"/>
    <property type="match status" value="2"/>
</dbReference>
<comment type="similarity">
    <text evidence="1">Belongs to the type-I restriction system S methylase family.</text>
</comment>
<organism evidence="5 6">
    <name type="scientific">Paraburkholderia aromaticivorans</name>
    <dbReference type="NCBI Taxonomy" id="2026199"/>
    <lineage>
        <taxon>Bacteria</taxon>
        <taxon>Pseudomonadati</taxon>
        <taxon>Pseudomonadota</taxon>
        <taxon>Betaproteobacteria</taxon>
        <taxon>Burkholderiales</taxon>
        <taxon>Burkholderiaceae</taxon>
        <taxon>Paraburkholderia</taxon>
    </lineage>
</organism>
<dbReference type="RefSeq" id="WP_095424054.1">
    <property type="nucleotide sequence ID" value="NZ_CP022996.1"/>
</dbReference>
<dbReference type="OrthoDB" id="5298944at2"/>
<keyword evidence="5" id="KW-0614">Plasmid</keyword>
<dbReference type="Pfam" id="PF01420">
    <property type="entry name" value="Methylase_S"/>
    <property type="match status" value="2"/>
</dbReference>
<keyword evidence="6" id="KW-1185">Reference proteome</keyword>
<dbReference type="Gene3D" id="3.90.220.20">
    <property type="entry name" value="DNA methylase specificity domains"/>
    <property type="match status" value="2"/>
</dbReference>
<dbReference type="AlphaFoldDB" id="A0A248VZL9"/>
<dbReference type="EMBL" id="CP022996">
    <property type="protein sequence ID" value="ASW04444.1"/>
    <property type="molecule type" value="Genomic_DNA"/>
</dbReference>
<evidence type="ECO:0000313" key="6">
    <source>
        <dbReference type="Proteomes" id="UP000215158"/>
    </source>
</evidence>
<dbReference type="GO" id="GO:0003677">
    <property type="term" value="F:DNA binding"/>
    <property type="evidence" value="ECO:0007669"/>
    <property type="project" value="UniProtKB-KW"/>
</dbReference>
<feature type="domain" description="Type I restriction modification DNA specificity" evidence="4">
    <location>
        <begin position="82"/>
        <end position="247"/>
    </location>
</feature>
<dbReference type="Proteomes" id="UP000215158">
    <property type="component" value="Plasmid pBN6"/>
</dbReference>
<dbReference type="REBASE" id="216380">
    <property type="entry name" value="S.PspBNSORF40605P"/>
</dbReference>
<dbReference type="PANTHER" id="PTHR43140">
    <property type="entry name" value="TYPE-1 RESTRICTION ENZYME ECOKI SPECIFICITY PROTEIN"/>
    <property type="match status" value="1"/>
</dbReference>
<gene>
    <name evidence="5" type="ORF">CJU94_40600</name>
</gene>
<geneLocation type="plasmid" evidence="5 6">
    <name>pBN6</name>
</geneLocation>
<sequence length="566" mass="63338">MKLAEGFQLLASAPNCVARLRELILSLAVQGKLVPQDVMDEPATSLLQKIRRERDRQISDGKIKREKALPEILEEEKPFELPKGWEWARLADLTAVLNGRAYAKHELLDAGVPVLRVGNLFTSKQWYYSDLELEVEKYCNPGDLLYAWSASFGPFIWAGPKVIYHYHIWKLDPHCDTCLNKNFLYTFLLEKTQEIKASGHGVAMIHMTKEKMEKIVVPVAPLAEQSRIVAKVDELMRLCDELESRGRLEAEQHARLTATLFEALAASESSHALAENWSRVAAHFDLLLDRPEAVDALEQTILQLAVCGLLVKQELSDEPASELLKRIQAEKDRLIADAGMRTTARLEVPEEEKYVGEVPGWQYCRLGNLARFIDYRGRTPQKVEAGVPLITAKNVRFGFISREPREYIAEKDYSAWMTRGFPRVGDLLFTTEAPLGNIALIDITERFALAQRVICFQLHDLSIGPYLRLAIMSAQVQERFSAAASGMTATGIKASRLKEIPVAIPPLAEQRRIVARVDELRRLCAALRARLTASQTCQAYFAEALVGQAALTGPVATHTADLAVAA</sequence>
<protein>
    <recommendedName>
        <fullName evidence="4">Type I restriction modification DNA specificity domain-containing protein</fullName>
    </recommendedName>
</protein>
<reference evidence="5 6" key="1">
    <citation type="submission" date="2017-08" db="EMBL/GenBank/DDBJ databases">
        <title>Identification and genetic characteristics of simultaneous BTEX- and naphthalene-degrading Paraburkholderia sp. BN5 isolated from petroleum-contaminated soil.</title>
        <authorList>
            <person name="Lee Y."/>
            <person name="Jeon C.O."/>
        </authorList>
    </citation>
    <scope>NUCLEOTIDE SEQUENCE [LARGE SCALE GENOMIC DNA]</scope>
    <source>
        <strain evidence="5 6">BN5</strain>
        <plasmid evidence="5 6">pBN6</plasmid>
    </source>
</reference>
<dbReference type="InterPro" id="IPR000055">
    <property type="entry name" value="Restrct_endonuc_typeI_TRD"/>
</dbReference>
<feature type="domain" description="Type I restriction modification DNA specificity" evidence="4">
    <location>
        <begin position="424"/>
        <end position="530"/>
    </location>
</feature>
<dbReference type="InterPro" id="IPR051212">
    <property type="entry name" value="Type-I_RE_S_subunit"/>
</dbReference>
<evidence type="ECO:0000313" key="5">
    <source>
        <dbReference type="EMBL" id="ASW04444.1"/>
    </source>
</evidence>
<name>A0A248VZL9_9BURK</name>
<evidence type="ECO:0000259" key="4">
    <source>
        <dbReference type="Pfam" id="PF01420"/>
    </source>
</evidence>
<evidence type="ECO:0000256" key="1">
    <source>
        <dbReference type="ARBA" id="ARBA00010923"/>
    </source>
</evidence>
<evidence type="ECO:0000256" key="3">
    <source>
        <dbReference type="ARBA" id="ARBA00023125"/>
    </source>
</evidence>
<keyword evidence="2" id="KW-0680">Restriction system</keyword>
<dbReference type="CDD" id="cd17246">
    <property type="entry name" value="RMtype1_S_SonII-TRD2-CR2_like"/>
    <property type="match status" value="1"/>
</dbReference>